<evidence type="ECO:0000256" key="6">
    <source>
        <dbReference type="ARBA" id="ARBA00023163"/>
    </source>
</evidence>
<feature type="domain" description="Paired" evidence="9">
    <location>
        <begin position="137"/>
        <end position="260"/>
    </location>
</feature>
<dbReference type="Pfam" id="PF00292">
    <property type="entry name" value="PAX"/>
    <property type="match status" value="1"/>
</dbReference>
<dbReference type="GO" id="GO:0000981">
    <property type="term" value="F:DNA-binding transcription factor activity, RNA polymerase II-specific"/>
    <property type="evidence" value="ECO:0007669"/>
    <property type="project" value="TreeGrafter"/>
</dbReference>
<dbReference type="Gene3D" id="1.10.10.10">
    <property type="entry name" value="Winged helix-like DNA-binding domain superfamily/Winged helix DNA-binding domain"/>
    <property type="match status" value="2"/>
</dbReference>
<dbReference type="SMART" id="SM00351">
    <property type="entry name" value="PAX"/>
    <property type="match status" value="1"/>
</dbReference>
<evidence type="ECO:0000256" key="2">
    <source>
        <dbReference type="ARBA" id="ARBA00022473"/>
    </source>
</evidence>
<evidence type="ECO:0000256" key="5">
    <source>
        <dbReference type="ARBA" id="ARBA00023125"/>
    </source>
</evidence>
<dbReference type="PANTHER" id="PTHR45636:SF52">
    <property type="entry name" value="PAIRED DOMAIN-CONTAINING PROTEIN"/>
    <property type="match status" value="1"/>
</dbReference>
<sequence length="269" mass="29909">MFDVEMGQPGDCIIDTSTPETLERSFYAWLQSDPAQPAQFNILPSNLYPETVIPSLPIDQRPPPPPYPYPASVFYPISSDEGISSDSSLSPSSSSGSSPPTYHSPAYTYNPNILPDVTEAPEDQKPIINRFGNVRGRSSGTNQLGRMYAPGLPLSMADREQIVCLNQAGWKICDISKKLCVTHSCVSKILHRYRLTGSAKPKDAKESRPESEIVKAIRQYRNILGLSRQSDIRQQLLKDGHCTLDNVPSRSSINHILRTKLDLKKPKKK</sequence>
<keyword evidence="4" id="KW-0805">Transcription regulation</keyword>
<dbReference type="PRINTS" id="PR00027">
    <property type="entry name" value="PAIREDBOX"/>
</dbReference>
<evidence type="ECO:0000256" key="8">
    <source>
        <dbReference type="SAM" id="MobiDB-lite"/>
    </source>
</evidence>
<evidence type="ECO:0000256" key="1">
    <source>
        <dbReference type="ARBA" id="ARBA00004123"/>
    </source>
</evidence>
<proteinExistence type="predicted"/>
<protein>
    <submittedName>
        <fullName evidence="11">Paired domain-containing protein</fullName>
    </submittedName>
</protein>
<dbReference type="InterPro" id="IPR036388">
    <property type="entry name" value="WH-like_DNA-bd_sf"/>
</dbReference>
<name>A0A7E4ULM3_PANRE</name>
<keyword evidence="7" id="KW-0539">Nucleus</keyword>
<dbReference type="InterPro" id="IPR001523">
    <property type="entry name" value="Paired_dom"/>
</dbReference>
<keyword evidence="10" id="KW-1185">Reference proteome</keyword>
<evidence type="ECO:0000313" key="11">
    <source>
        <dbReference type="WBParaSite" id="Pan_g1024.t1"/>
    </source>
</evidence>
<keyword evidence="6" id="KW-0804">Transcription</keyword>
<evidence type="ECO:0000259" key="9">
    <source>
        <dbReference type="PROSITE" id="PS51057"/>
    </source>
</evidence>
<accession>A0A7E4ULM3</accession>
<feature type="region of interest" description="Disordered" evidence="8">
    <location>
        <begin position="82"/>
        <end position="109"/>
    </location>
</feature>
<dbReference type="AlphaFoldDB" id="A0A7E4ULM3"/>
<keyword evidence="3" id="KW-0563">Paired box</keyword>
<reference evidence="11" key="2">
    <citation type="submission" date="2020-10" db="UniProtKB">
        <authorList>
            <consortium name="WormBaseParasite"/>
        </authorList>
    </citation>
    <scope>IDENTIFICATION</scope>
</reference>
<dbReference type="SUPFAM" id="SSF46689">
    <property type="entry name" value="Homeodomain-like"/>
    <property type="match status" value="1"/>
</dbReference>
<dbReference type="Proteomes" id="UP000492821">
    <property type="component" value="Unassembled WGS sequence"/>
</dbReference>
<evidence type="ECO:0000256" key="4">
    <source>
        <dbReference type="ARBA" id="ARBA00023015"/>
    </source>
</evidence>
<reference evidence="10" key="1">
    <citation type="journal article" date="2013" name="Genetics">
        <title>The draft genome and transcriptome of Panagrellus redivivus are shaped by the harsh demands of a free-living lifestyle.</title>
        <authorList>
            <person name="Srinivasan J."/>
            <person name="Dillman A.R."/>
            <person name="Macchietto M.G."/>
            <person name="Heikkinen L."/>
            <person name="Lakso M."/>
            <person name="Fracchia K.M."/>
            <person name="Antoshechkin I."/>
            <person name="Mortazavi A."/>
            <person name="Wong G."/>
            <person name="Sternberg P.W."/>
        </authorList>
    </citation>
    <scope>NUCLEOTIDE SEQUENCE [LARGE SCALE GENOMIC DNA]</scope>
    <source>
        <strain evidence="10">MT8872</strain>
    </source>
</reference>
<comment type="subcellular location">
    <subcellularLocation>
        <location evidence="1">Nucleus</location>
    </subcellularLocation>
</comment>
<evidence type="ECO:0000313" key="10">
    <source>
        <dbReference type="Proteomes" id="UP000492821"/>
    </source>
</evidence>
<dbReference type="GO" id="GO:0000978">
    <property type="term" value="F:RNA polymerase II cis-regulatory region sequence-specific DNA binding"/>
    <property type="evidence" value="ECO:0007669"/>
    <property type="project" value="TreeGrafter"/>
</dbReference>
<dbReference type="WBParaSite" id="Pan_g1024.t1">
    <property type="protein sequence ID" value="Pan_g1024.t1"/>
    <property type="gene ID" value="Pan_g1024"/>
</dbReference>
<feature type="compositionally biased region" description="Low complexity" evidence="8">
    <location>
        <begin position="82"/>
        <end position="100"/>
    </location>
</feature>
<dbReference type="PANTHER" id="PTHR45636">
    <property type="entry name" value="PAIRED BOX PROTEIN PAX-6-RELATED-RELATED"/>
    <property type="match status" value="1"/>
</dbReference>
<keyword evidence="2" id="KW-0217">Developmental protein</keyword>
<keyword evidence="5" id="KW-0238">DNA-binding</keyword>
<dbReference type="InterPro" id="IPR009057">
    <property type="entry name" value="Homeodomain-like_sf"/>
</dbReference>
<dbReference type="PROSITE" id="PS51057">
    <property type="entry name" value="PAIRED_2"/>
    <property type="match status" value="1"/>
</dbReference>
<organism evidence="10 11">
    <name type="scientific">Panagrellus redivivus</name>
    <name type="common">Microworm</name>
    <dbReference type="NCBI Taxonomy" id="6233"/>
    <lineage>
        <taxon>Eukaryota</taxon>
        <taxon>Metazoa</taxon>
        <taxon>Ecdysozoa</taxon>
        <taxon>Nematoda</taxon>
        <taxon>Chromadorea</taxon>
        <taxon>Rhabditida</taxon>
        <taxon>Tylenchina</taxon>
        <taxon>Panagrolaimomorpha</taxon>
        <taxon>Panagrolaimoidea</taxon>
        <taxon>Panagrolaimidae</taxon>
        <taxon>Panagrellus</taxon>
    </lineage>
</organism>
<evidence type="ECO:0000256" key="3">
    <source>
        <dbReference type="ARBA" id="ARBA00022724"/>
    </source>
</evidence>
<evidence type="ECO:0000256" key="7">
    <source>
        <dbReference type="ARBA" id="ARBA00023242"/>
    </source>
</evidence>
<dbReference type="GO" id="GO:0005634">
    <property type="term" value="C:nucleus"/>
    <property type="evidence" value="ECO:0007669"/>
    <property type="project" value="UniProtKB-SubCell"/>
</dbReference>
<dbReference type="InterPro" id="IPR043565">
    <property type="entry name" value="PAX_fam"/>
</dbReference>